<name>A0A8H3EUM5_9LECA</name>
<organism evidence="7 8">
    <name type="scientific">Alectoria fallacina</name>
    <dbReference type="NCBI Taxonomy" id="1903189"/>
    <lineage>
        <taxon>Eukaryota</taxon>
        <taxon>Fungi</taxon>
        <taxon>Dikarya</taxon>
        <taxon>Ascomycota</taxon>
        <taxon>Pezizomycotina</taxon>
        <taxon>Lecanoromycetes</taxon>
        <taxon>OSLEUM clade</taxon>
        <taxon>Lecanoromycetidae</taxon>
        <taxon>Lecanorales</taxon>
        <taxon>Lecanorineae</taxon>
        <taxon>Parmeliaceae</taxon>
        <taxon>Alectoria</taxon>
    </lineage>
</organism>
<feature type="domain" description="ATPase V1 complex subunit H C-terminal" evidence="6">
    <location>
        <begin position="361"/>
        <end position="479"/>
    </location>
</feature>
<dbReference type="SUPFAM" id="SSF48371">
    <property type="entry name" value="ARM repeat"/>
    <property type="match status" value="1"/>
</dbReference>
<evidence type="ECO:0000259" key="6">
    <source>
        <dbReference type="Pfam" id="PF11698"/>
    </source>
</evidence>
<keyword evidence="2 5" id="KW-0813">Transport</keyword>
<comment type="caution">
    <text evidence="7">The sequence shown here is derived from an EMBL/GenBank/DDBJ whole genome shotgun (WGS) entry which is preliminary data.</text>
</comment>
<dbReference type="Proteomes" id="UP000664203">
    <property type="component" value="Unassembled WGS sequence"/>
</dbReference>
<gene>
    <name evidence="7" type="primary">VMA13</name>
    <name evidence="7" type="ORF">ALECFALPRED_008456</name>
</gene>
<dbReference type="FunFam" id="1.25.40.150:FF:000002">
    <property type="entry name" value="V-type proton ATPase subunit H"/>
    <property type="match status" value="1"/>
</dbReference>
<sequence length="481" mass="53413">MSLDPPTYLSSLQNNIRARPIPWEGAVRAGTITDNDLKTIKAVDKVRKEQRKQTVESDVESYQSLILGGDKGKSVLESASKRADVIQYMLVLTGDLINDVPSLASNLLEHPEPYKPIVPYLSHSSNPEDPIPLLASSVLTNILSTAQTQSPNSNLRTDEALTKLYEYLSTLTTSQDSGLQDIAVQEYSSLLRSKKAREIFWSQREETLNPLLDILRVAAGASKDSDSTLFNGGSSIRSATEAGISGGVGLQLLYHVLLTIWQLSFEASLIGKGLEKEQELIPLYTQLLRLSPKEKTTRILLSTLLNLFSAPPNKSTLLPIATTARLPALLSNLKGRHLTDPDLLDDLKALTAMLDEYTSSQTTFDEYAAELSTGKLRWSPPHRDANFWHENSRRILDDDGGALPRVLAEIIGKSWDDEKQVLAIACNDVGWLVKEAPEKRQGLEKLGIKARVMALMTDKDENVRWESLRAVGEWMRYSFDD</sequence>
<dbReference type="GO" id="GO:0000221">
    <property type="term" value="C:vacuolar proton-transporting V-type ATPase, V1 domain"/>
    <property type="evidence" value="ECO:0007669"/>
    <property type="project" value="UniProtKB-UniRule"/>
</dbReference>
<dbReference type="InterPro" id="IPR011989">
    <property type="entry name" value="ARM-like"/>
</dbReference>
<dbReference type="InterPro" id="IPR004908">
    <property type="entry name" value="ATPase_V1-cplx_hsu"/>
</dbReference>
<reference evidence="7" key="1">
    <citation type="submission" date="2021-03" db="EMBL/GenBank/DDBJ databases">
        <authorList>
            <person name="Tagirdzhanova G."/>
        </authorList>
    </citation>
    <scope>NUCLEOTIDE SEQUENCE</scope>
</reference>
<dbReference type="PIRSF" id="PIRSF032184">
    <property type="entry name" value="ATPase_V1_H"/>
    <property type="match status" value="1"/>
</dbReference>
<dbReference type="OrthoDB" id="10263554at2759"/>
<comment type="subunit">
    <text evidence="5">V-ATPase is a heteromultimeric enzyme made up of two complexes: the ATP-hydrolytic V1 complex and the proton translocation V0 complex.</text>
</comment>
<comment type="similarity">
    <text evidence="1 5">Belongs to the V-ATPase H subunit family.</text>
</comment>
<dbReference type="EMBL" id="CAJPDR010000059">
    <property type="protein sequence ID" value="CAF9913006.1"/>
    <property type="molecule type" value="Genomic_DNA"/>
</dbReference>
<evidence type="ECO:0000256" key="3">
    <source>
        <dbReference type="ARBA" id="ARBA00022781"/>
    </source>
</evidence>
<evidence type="ECO:0000313" key="7">
    <source>
        <dbReference type="EMBL" id="CAF9913006.1"/>
    </source>
</evidence>
<dbReference type="PANTHER" id="PTHR10698:SF0">
    <property type="entry name" value="V-TYPE PROTON ATPASE SUBUNIT H"/>
    <property type="match status" value="1"/>
</dbReference>
<keyword evidence="8" id="KW-1185">Reference proteome</keyword>
<dbReference type="AlphaFoldDB" id="A0A8H3EUM5"/>
<keyword evidence="4 5" id="KW-0406">Ion transport</keyword>
<comment type="function">
    <text evidence="5">Subunit of the V1 complex of vacuolar(H+)-ATPase (V-ATPase), a multisubunit enzyme composed of a peripheral complex (V1) that hydrolyzes ATP and a membrane integral complex (V0) that translocates protons. V-ATPase is responsible for acidifying and maintaining the pH of intracellular compartments.</text>
</comment>
<evidence type="ECO:0000313" key="8">
    <source>
        <dbReference type="Proteomes" id="UP000664203"/>
    </source>
</evidence>
<dbReference type="Pfam" id="PF11698">
    <property type="entry name" value="V-ATPase_H_C"/>
    <property type="match status" value="1"/>
</dbReference>
<dbReference type="InterPro" id="IPR011987">
    <property type="entry name" value="ATPase_V1-cplx_hsu_C"/>
</dbReference>
<dbReference type="InterPro" id="IPR016024">
    <property type="entry name" value="ARM-type_fold"/>
</dbReference>
<accession>A0A8H3EUM5</accession>
<dbReference type="PANTHER" id="PTHR10698">
    <property type="entry name" value="V-TYPE PROTON ATPASE SUBUNIT H"/>
    <property type="match status" value="1"/>
</dbReference>
<dbReference type="FunFam" id="1.25.10.10:FF:000326">
    <property type="entry name" value="V-type proton ATPase subunit H"/>
    <property type="match status" value="1"/>
</dbReference>
<dbReference type="Gene3D" id="1.25.10.10">
    <property type="entry name" value="Leucine-rich Repeat Variant"/>
    <property type="match status" value="1"/>
</dbReference>
<evidence type="ECO:0000256" key="5">
    <source>
        <dbReference type="PIRNR" id="PIRNR032184"/>
    </source>
</evidence>
<dbReference type="Gene3D" id="1.25.40.150">
    <property type="entry name" value="V-type ATPase, subunit H, C-terminal domain"/>
    <property type="match status" value="1"/>
</dbReference>
<evidence type="ECO:0000256" key="1">
    <source>
        <dbReference type="ARBA" id="ARBA00008613"/>
    </source>
</evidence>
<protein>
    <recommendedName>
        <fullName evidence="5">V-type proton ATPase subunit H</fullName>
    </recommendedName>
</protein>
<evidence type="ECO:0000256" key="2">
    <source>
        <dbReference type="ARBA" id="ARBA00022448"/>
    </source>
</evidence>
<evidence type="ECO:0000256" key="4">
    <source>
        <dbReference type="ARBA" id="ARBA00023065"/>
    </source>
</evidence>
<dbReference type="Pfam" id="PF03224">
    <property type="entry name" value="V-ATPase_H_N"/>
    <property type="match status" value="1"/>
</dbReference>
<dbReference type="GO" id="GO:0046961">
    <property type="term" value="F:proton-transporting ATPase activity, rotational mechanism"/>
    <property type="evidence" value="ECO:0007669"/>
    <property type="project" value="UniProtKB-UniRule"/>
</dbReference>
<dbReference type="InterPro" id="IPR038497">
    <property type="entry name" value="ATPase_V1-cplx_hsu_C_sf"/>
</dbReference>
<proteinExistence type="inferred from homology"/>
<dbReference type="GO" id="GO:0000329">
    <property type="term" value="C:fungal-type vacuole membrane"/>
    <property type="evidence" value="ECO:0007669"/>
    <property type="project" value="TreeGrafter"/>
</dbReference>
<keyword evidence="3 5" id="KW-0375">Hydrogen ion transport</keyword>